<reference evidence="2 3" key="1">
    <citation type="submission" date="2019-03" db="EMBL/GenBank/DDBJ databases">
        <title>Genomic Encyclopedia of Type Strains, Phase IV (KMG-IV): sequencing the most valuable type-strain genomes for metagenomic binning, comparative biology and taxonomic classification.</title>
        <authorList>
            <person name="Goeker M."/>
        </authorList>
    </citation>
    <scope>NUCLEOTIDE SEQUENCE [LARGE SCALE GENOMIC DNA]</scope>
    <source>
        <strain evidence="2 3">DSM 45775</strain>
    </source>
</reference>
<proteinExistence type="predicted"/>
<dbReference type="Proteomes" id="UP000295705">
    <property type="component" value="Unassembled WGS sequence"/>
</dbReference>
<evidence type="ECO:0000313" key="3">
    <source>
        <dbReference type="Proteomes" id="UP000295705"/>
    </source>
</evidence>
<keyword evidence="3" id="KW-1185">Reference proteome</keyword>
<evidence type="ECO:0000256" key="1">
    <source>
        <dbReference type="SAM" id="MobiDB-lite"/>
    </source>
</evidence>
<accession>A0A4R6VDW5</accession>
<name>A0A4R6VDW5_9PSEU</name>
<organism evidence="2 3">
    <name type="scientific">Actinomycetospora succinea</name>
    <dbReference type="NCBI Taxonomy" id="663603"/>
    <lineage>
        <taxon>Bacteria</taxon>
        <taxon>Bacillati</taxon>
        <taxon>Actinomycetota</taxon>
        <taxon>Actinomycetes</taxon>
        <taxon>Pseudonocardiales</taxon>
        <taxon>Pseudonocardiaceae</taxon>
        <taxon>Actinomycetospora</taxon>
    </lineage>
</organism>
<feature type="compositionally biased region" description="Polar residues" evidence="1">
    <location>
        <begin position="29"/>
        <end position="43"/>
    </location>
</feature>
<feature type="region of interest" description="Disordered" evidence="1">
    <location>
        <begin position="24"/>
        <end position="72"/>
    </location>
</feature>
<dbReference type="EMBL" id="SNYO01000003">
    <property type="protein sequence ID" value="TDQ60942.1"/>
    <property type="molecule type" value="Genomic_DNA"/>
</dbReference>
<evidence type="ECO:0000313" key="2">
    <source>
        <dbReference type="EMBL" id="TDQ60942.1"/>
    </source>
</evidence>
<dbReference type="AlphaFoldDB" id="A0A4R6VDW5"/>
<protein>
    <submittedName>
        <fullName evidence="2">Uncharacterized protein</fullName>
    </submittedName>
</protein>
<comment type="caution">
    <text evidence="2">The sequence shown here is derived from an EMBL/GenBank/DDBJ whole genome shotgun (WGS) entry which is preliminary data.</text>
</comment>
<gene>
    <name evidence="2" type="ORF">EV188_103446</name>
</gene>
<sequence length="72" mass="7854">MSNRIAPLLDQTAVLVWHAAEWHRHHSPASPSNHARNESTNVGDPTGSIEPVPVRADDGSGDRQTTSRRMCA</sequence>
<feature type="compositionally biased region" description="Polar residues" evidence="1">
    <location>
        <begin position="62"/>
        <end position="72"/>
    </location>
</feature>